<dbReference type="OrthoDB" id="2548520at2759"/>
<dbReference type="GeneID" id="37035989"/>
<evidence type="ECO:0000256" key="3">
    <source>
        <dbReference type="ARBA" id="ARBA00022777"/>
    </source>
</evidence>
<accession>A0A316VX13</accession>
<feature type="region of interest" description="Disordered" evidence="4">
    <location>
        <begin position="38"/>
        <end position="63"/>
    </location>
</feature>
<evidence type="ECO:0000256" key="4">
    <source>
        <dbReference type="SAM" id="MobiDB-lite"/>
    </source>
</evidence>
<dbReference type="GO" id="GO:0005524">
    <property type="term" value="F:ATP binding"/>
    <property type="evidence" value="ECO:0007669"/>
    <property type="project" value="InterPro"/>
</dbReference>
<dbReference type="Proteomes" id="UP000245783">
    <property type="component" value="Unassembled WGS sequence"/>
</dbReference>
<keyword evidence="5" id="KW-0378">Hydrolase</keyword>
<dbReference type="GO" id="GO:0019205">
    <property type="term" value="F:nucleobase-containing compound kinase activity"/>
    <property type="evidence" value="ECO:0007669"/>
    <property type="project" value="InterPro"/>
</dbReference>
<keyword evidence="1" id="KW-0808">Transferase</keyword>
<dbReference type="InParanoid" id="A0A316VX13"/>
<evidence type="ECO:0000256" key="2">
    <source>
        <dbReference type="ARBA" id="ARBA00022741"/>
    </source>
</evidence>
<dbReference type="AlphaFoldDB" id="A0A316VX13"/>
<dbReference type="RefSeq" id="XP_025369152.1">
    <property type="nucleotide sequence ID" value="XM_025514119.1"/>
</dbReference>
<keyword evidence="2" id="KW-0547">Nucleotide-binding</keyword>
<keyword evidence="6" id="KW-1185">Reference proteome</keyword>
<protein>
    <submittedName>
        <fullName evidence="5">P-loop containing nucleoside triphosphate hydrolase protein</fullName>
    </submittedName>
</protein>
<dbReference type="SUPFAM" id="SSF52540">
    <property type="entry name" value="P-loop containing nucleoside triphosphate hydrolases"/>
    <property type="match status" value="1"/>
</dbReference>
<sequence length="265" mass="29450">MFTSSRFAHHLGCRLQGASAPERLGARYAHRAVLSPAGATHRPVGHHPSTIGQARCFSSSGSRSQHSRVAPGLRAATTIGGLALIALSGLVFSISHPIHSDEGQGSSDKWKHEATLLCLVGPQGSGKTTHAKRLAKRWPEFSILSEIPASSSLEKGKRYILDGYPRSLEEARRIESEALKDDGKIFCLLYFDLPLDDYIKRHNPDEQRKKAFKEQLDQLEPLIKQYRDQGNICEISADWNSADEVWEQVEAKTEQIIELRDMGEL</sequence>
<name>A0A316VX13_9BASI</name>
<dbReference type="Pfam" id="PF00406">
    <property type="entry name" value="ADK"/>
    <property type="match status" value="1"/>
</dbReference>
<dbReference type="EMBL" id="KZ819385">
    <property type="protein sequence ID" value="PWN41992.1"/>
    <property type="molecule type" value="Genomic_DNA"/>
</dbReference>
<gene>
    <name evidence="5" type="ORF">IE81DRAFT_323994</name>
</gene>
<evidence type="ECO:0000256" key="1">
    <source>
        <dbReference type="ARBA" id="ARBA00022679"/>
    </source>
</evidence>
<dbReference type="GO" id="GO:0016787">
    <property type="term" value="F:hydrolase activity"/>
    <property type="evidence" value="ECO:0007669"/>
    <property type="project" value="UniProtKB-KW"/>
</dbReference>
<dbReference type="Gene3D" id="3.40.50.300">
    <property type="entry name" value="P-loop containing nucleotide triphosphate hydrolases"/>
    <property type="match status" value="2"/>
</dbReference>
<evidence type="ECO:0000313" key="5">
    <source>
        <dbReference type="EMBL" id="PWN41992.1"/>
    </source>
</evidence>
<dbReference type="PANTHER" id="PTHR23359">
    <property type="entry name" value="NUCLEOTIDE KINASE"/>
    <property type="match status" value="1"/>
</dbReference>
<dbReference type="InterPro" id="IPR027417">
    <property type="entry name" value="P-loop_NTPase"/>
</dbReference>
<proteinExistence type="predicted"/>
<keyword evidence="3" id="KW-0418">Kinase</keyword>
<evidence type="ECO:0000313" key="6">
    <source>
        <dbReference type="Proteomes" id="UP000245783"/>
    </source>
</evidence>
<reference evidence="5 6" key="1">
    <citation type="journal article" date="2018" name="Mol. Biol. Evol.">
        <title>Broad Genomic Sampling Reveals a Smut Pathogenic Ancestry of the Fungal Clade Ustilaginomycotina.</title>
        <authorList>
            <person name="Kijpornyongpan T."/>
            <person name="Mondo S.J."/>
            <person name="Barry K."/>
            <person name="Sandor L."/>
            <person name="Lee J."/>
            <person name="Lipzen A."/>
            <person name="Pangilinan J."/>
            <person name="LaButti K."/>
            <person name="Hainaut M."/>
            <person name="Henrissat B."/>
            <person name="Grigoriev I.V."/>
            <person name="Spatafora J.W."/>
            <person name="Aime M.C."/>
        </authorList>
    </citation>
    <scope>NUCLEOTIDE SEQUENCE [LARGE SCALE GENOMIC DNA]</scope>
    <source>
        <strain evidence="5 6">MCA 4658</strain>
    </source>
</reference>
<dbReference type="InterPro" id="IPR000850">
    <property type="entry name" value="Adenylat/UMP-CMP_kin"/>
</dbReference>
<dbReference type="GO" id="GO:0006139">
    <property type="term" value="P:nucleobase-containing compound metabolic process"/>
    <property type="evidence" value="ECO:0007669"/>
    <property type="project" value="InterPro"/>
</dbReference>
<organism evidence="5 6">
    <name type="scientific">Ceraceosorus guamensis</name>
    <dbReference type="NCBI Taxonomy" id="1522189"/>
    <lineage>
        <taxon>Eukaryota</taxon>
        <taxon>Fungi</taxon>
        <taxon>Dikarya</taxon>
        <taxon>Basidiomycota</taxon>
        <taxon>Ustilaginomycotina</taxon>
        <taxon>Exobasidiomycetes</taxon>
        <taxon>Ceraceosorales</taxon>
        <taxon>Ceraceosoraceae</taxon>
        <taxon>Ceraceosorus</taxon>
    </lineage>
</organism>